<accession>A0A366M5B0</accession>
<keyword evidence="3" id="KW-1185">Reference proteome</keyword>
<keyword evidence="1" id="KW-0812">Transmembrane</keyword>
<protein>
    <submittedName>
        <fullName evidence="2">Uncharacterized protein</fullName>
    </submittedName>
</protein>
<keyword evidence="1" id="KW-0472">Membrane</keyword>
<dbReference type="RefSeq" id="WP_113979697.1">
    <property type="nucleotide sequence ID" value="NZ_QMEY01000002.1"/>
</dbReference>
<comment type="caution">
    <text evidence="2">The sequence shown here is derived from an EMBL/GenBank/DDBJ whole genome shotgun (WGS) entry which is preliminary data.</text>
</comment>
<sequence length="147" mass="15184">MESNVADGLAVIAEARAALADRLIIPWWYHTGLGLLLAGCVVAIGLGGTPVRIGAIVLLVAGCAVLTDAYRRLTGFWVSGGHAGPAGRWVGAMGAMTFACIVAAFGIVGWTGLRWPVWCLAAAVYAAIIVMGRRFAAALRAHLRAGA</sequence>
<evidence type="ECO:0000313" key="3">
    <source>
        <dbReference type="Proteomes" id="UP000253303"/>
    </source>
</evidence>
<dbReference type="Proteomes" id="UP000253303">
    <property type="component" value="Unassembled WGS sequence"/>
</dbReference>
<feature type="transmembrane region" description="Helical" evidence="1">
    <location>
        <begin position="115"/>
        <end position="136"/>
    </location>
</feature>
<feature type="transmembrane region" description="Helical" evidence="1">
    <location>
        <begin position="90"/>
        <end position="109"/>
    </location>
</feature>
<keyword evidence="1" id="KW-1133">Transmembrane helix</keyword>
<evidence type="ECO:0000313" key="2">
    <source>
        <dbReference type="EMBL" id="RBQ20739.1"/>
    </source>
</evidence>
<organism evidence="2 3">
    <name type="scientific">Spongiactinospora rosea</name>
    <dbReference type="NCBI Taxonomy" id="2248750"/>
    <lineage>
        <taxon>Bacteria</taxon>
        <taxon>Bacillati</taxon>
        <taxon>Actinomycetota</taxon>
        <taxon>Actinomycetes</taxon>
        <taxon>Streptosporangiales</taxon>
        <taxon>Streptosporangiaceae</taxon>
        <taxon>Spongiactinospora</taxon>
    </lineage>
</organism>
<dbReference type="AlphaFoldDB" id="A0A366M5B0"/>
<gene>
    <name evidence="2" type="ORF">DP939_06575</name>
</gene>
<feature type="transmembrane region" description="Helical" evidence="1">
    <location>
        <begin position="27"/>
        <end position="47"/>
    </location>
</feature>
<evidence type="ECO:0000256" key="1">
    <source>
        <dbReference type="SAM" id="Phobius"/>
    </source>
</evidence>
<reference evidence="2 3" key="1">
    <citation type="submission" date="2018-06" db="EMBL/GenBank/DDBJ databases">
        <title>Sphaerisporangium craniellae sp. nov., isolated from a marine sponge in the South China Sea.</title>
        <authorList>
            <person name="Li L."/>
        </authorList>
    </citation>
    <scope>NUCLEOTIDE SEQUENCE [LARGE SCALE GENOMIC DNA]</scope>
    <source>
        <strain evidence="2 3">LHW63015</strain>
    </source>
</reference>
<dbReference type="EMBL" id="QMEY01000002">
    <property type="protein sequence ID" value="RBQ20739.1"/>
    <property type="molecule type" value="Genomic_DNA"/>
</dbReference>
<dbReference type="OrthoDB" id="3297538at2"/>
<name>A0A366M5B0_9ACTN</name>
<proteinExistence type="predicted"/>
<feature type="transmembrane region" description="Helical" evidence="1">
    <location>
        <begin position="53"/>
        <end position="70"/>
    </location>
</feature>